<evidence type="ECO:0000313" key="2">
    <source>
        <dbReference type="Proteomes" id="UP000308197"/>
    </source>
</evidence>
<gene>
    <name evidence="1" type="ORF">K466DRAFT_668365</name>
</gene>
<keyword evidence="2" id="KW-1185">Reference proteome</keyword>
<accession>A0A5C3NMD2</accession>
<reference evidence="1 2" key="1">
    <citation type="journal article" date="2019" name="Nat. Ecol. Evol.">
        <title>Megaphylogeny resolves global patterns of mushroom evolution.</title>
        <authorList>
            <person name="Varga T."/>
            <person name="Krizsan K."/>
            <person name="Foldi C."/>
            <person name="Dima B."/>
            <person name="Sanchez-Garcia M."/>
            <person name="Sanchez-Ramirez S."/>
            <person name="Szollosi G.J."/>
            <person name="Szarkandi J.G."/>
            <person name="Papp V."/>
            <person name="Albert L."/>
            <person name="Andreopoulos W."/>
            <person name="Angelini C."/>
            <person name="Antonin V."/>
            <person name="Barry K.W."/>
            <person name="Bougher N.L."/>
            <person name="Buchanan P."/>
            <person name="Buyck B."/>
            <person name="Bense V."/>
            <person name="Catcheside P."/>
            <person name="Chovatia M."/>
            <person name="Cooper J."/>
            <person name="Damon W."/>
            <person name="Desjardin D."/>
            <person name="Finy P."/>
            <person name="Geml J."/>
            <person name="Haridas S."/>
            <person name="Hughes K."/>
            <person name="Justo A."/>
            <person name="Karasinski D."/>
            <person name="Kautmanova I."/>
            <person name="Kiss B."/>
            <person name="Kocsube S."/>
            <person name="Kotiranta H."/>
            <person name="LaButti K.M."/>
            <person name="Lechner B.E."/>
            <person name="Liimatainen K."/>
            <person name="Lipzen A."/>
            <person name="Lukacs Z."/>
            <person name="Mihaltcheva S."/>
            <person name="Morgado L.N."/>
            <person name="Niskanen T."/>
            <person name="Noordeloos M.E."/>
            <person name="Ohm R.A."/>
            <person name="Ortiz-Santana B."/>
            <person name="Ovrebo C."/>
            <person name="Racz N."/>
            <person name="Riley R."/>
            <person name="Savchenko A."/>
            <person name="Shiryaev A."/>
            <person name="Soop K."/>
            <person name="Spirin V."/>
            <person name="Szebenyi C."/>
            <person name="Tomsovsky M."/>
            <person name="Tulloss R.E."/>
            <person name="Uehling J."/>
            <person name="Grigoriev I.V."/>
            <person name="Vagvolgyi C."/>
            <person name="Papp T."/>
            <person name="Martin F.M."/>
            <person name="Miettinen O."/>
            <person name="Hibbett D.S."/>
            <person name="Nagy L.G."/>
        </authorList>
    </citation>
    <scope>NUCLEOTIDE SEQUENCE [LARGE SCALE GENOMIC DNA]</scope>
    <source>
        <strain evidence="1 2">HHB13444</strain>
    </source>
</reference>
<dbReference type="Proteomes" id="UP000308197">
    <property type="component" value="Unassembled WGS sequence"/>
</dbReference>
<dbReference type="InParanoid" id="A0A5C3NMD2"/>
<protein>
    <submittedName>
        <fullName evidence="1">Uncharacterized protein</fullName>
    </submittedName>
</protein>
<dbReference type="AlphaFoldDB" id="A0A5C3NMD2"/>
<evidence type="ECO:0000313" key="1">
    <source>
        <dbReference type="EMBL" id="TFK78666.1"/>
    </source>
</evidence>
<dbReference type="InterPro" id="IPR027796">
    <property type="entry name" value="OTT_1508_deam-like"/>
</dbReference>
<organism evidence="1 2">
    <name type="scientific">Polyporus arcularius HHB13444</name>
    <dbReference type="NCBI Taxonomy" id="1314778"/>
    <lineage>
        <taxon>Eukaryota</taxon>
        <taxon>Fungi</taxon>
        <taxon>Dikarya</taxon>
        <taxon>Basidiomycota</taxon>
        <taxon>Agaricomycotina</taxon>
        <taxon>Agaricomycetes</taxon>
        <taxon>Polyporales</taxon>
        <taxon>Polyporaceae</taxon>
        <taxon>Polyporus</taxon>
    </lineage>
</organism>
<name>A0A5C3NMD2_9APHY</name>
<sequence>MTAATDPDRLVFFLQGAHEDDCDGHCVGADVKTSSKAPGTPHNASILDNLARLLVSGEEMGQAFAIAVVPDTQRSRFIIAENKLVPLDVRRHLTTMLHSLYETRQLVLTYRQAQHSSPVIPIPIPRDATDPVHRKLLELEVSVFRHSWPKLRRRFNKAHRDGVFTDICSAILSLDPDKRLPLSVLQQDGLSVLSQSDRKQLGVIRHIVNQIRVLLVPSTVPSDDVIHKMRVFLADMALIMRRMESREVPSLRRFASYARALGKQDDDYAKWANKVVSVHLDFTSIALAVGSPTMDTILTETITIDIAETNPRPARVHVNVDNLRIALGPGQNFDTIALQKFLESKFGQYLDTEVQVDGRIHCECAVLARLDEMRSAGVPAIPYVGVSKPSCVLCNCYFEAYRAVTGQDIRTRATHGQMVPWRCPSLGDQAVDAQVRSELSTKLRILLVDNVDHYWKRASLSSQSDTLLAPFIRPTLEDLDAIYRDVSFW</sequence>
<dbReference type="Pfam" id="PF14441">
    <property type="entry name" value="OTT_1508_deam"/>
    <property type="match status" value="1"/>
</dbReference>
<proteinExistence type="predicted"/>
<dbReference type="EMBL" id="ML212395">
    <property type="protein sequence ID" value="TFK78666.1"/>
    <property type="molecule type" value="Genomic_DNA"/>
</dbReference>